<name>A0A921E3C5_9HYPH</name>
<proteinExistence type="predicted"/>
<dbReference type="Proteomes" id="UP000742631">
    <property type="component" value="Unassembled WGS sequence"/>
</dbReference>
<comment type="caution">
    <text evidence="1">The sequence shown here is derived from an EMBL/GenBank/DDBJ whole genome shotgun (WGS) entry which is preliminary data.</text>
</comment>
<dbReference type="AlphaFoldDB" id="A0A921E3C5"/>
<evidence type="ECO:0000313" key="1">
    <source>
        <dbReference type="EMBL" id="HJE23762.1"/>
    </source>
</evidence>
<organism evidence="1 2">
    <name type="scientific">Methylorubrum populi</name>
    <dbReference type="NCBI Taxonomy" id="223967"/>
    <lineage>
        <taxon>Bacteria</taxon>
        <taxon>Pseudomonadati</taxon>
        <taxon>Pseudomonadota</taxon>
        <taxon>Alphaproteobacteria</taxon>
        <taxon>Hyphomicrobiales</taxon>
        <taxon>Methylobacteriaceae</taxon>
        <taxon>Methylorubrum</taxon>
    </lineage>
</organism>
<gene>
    <name evidence="1" type="ORF">K8W01_08905</name>
</gene>
<accession>A0A921E3C5</accession>
<evidence type="ECO:0000313" key="2">
    <source>
        <dbReference type="Proteomes" id="UP000742631"/>
    </source>
</evidence>
<dbReference type="EMBL" id="DYYG01000028">
    <property type="protein sequence ID" value="HJE23762.1"/>
    <property type="molecule type" value="Genomic_DNA"/>
</dbReference>
<reference evidence="1" key="1">
    <citation type="journal article" date="2021" name="PeerJ">
        <title>Extensive microbial diversity within the chicken gut microbiome revealed by metagenomics and culture.</title>
        <authorList>
            <person name="Gilroy R."/>
            <person name="Ravi A."/>
            <person name="Getino M."/>
            <person name="Pursley I."/>
            <person name="Horton D.L."/>
            <person name="Alikhan N.F."/>
            <person name="Baker D."/>
            <person name="Gharbi K."/>
            <person name="Hall N."/>
            <person name="Watson M."/>
            <person name="Adriaenssens E.M."/>
            <person name="Foster-Nyarko E."/>
            <person name="Jarju S."/>
            <person name="Secka A."/>
            <person name="Antonio M."/>
            <person name="Oren A."/>
            <person name="Chaudhuri R.R."/>
            <person name="La Ragione R."/>
            <person name="Hildebrand F."/>
            <person name="Pallen M.J."/>
        </authorList>
    </citation>
    <scope>NUCLEOTIDE SEQUENCE</scope>
    <source>
        <strain evidence="1">316</strain>
    </source>
</reference>
<reference evidence="1" key="2">
    <citation type="submission" date="2021-09" db="EMBL/GenBank/DDBJ databases">
        <authorList>
            <person name="Gilroy R."/>
        </authorList>
    </citation>
    <scope>NUCLEOTIDE SEQUENCE</scope>
    <source>
        <strain evidence="1">316</strain>
    </source>
</reference>
<protein>
    <submittedName>
        <fullName evidence="1">Uncharacterized protein</fullName>
    </submittedName>
</protein>
<sequence>MNILARLGSSVASAAVRLGRLAPRLIPLAVVSMIGLSAGQAAGQDLDGDGDETARSIVYRHYV</sequence>